<name>A0A0L0T9N3_ALLM3</name>
<reference evidence="6 7" key="1">
    <citation type="submission" date="2009-11" db="EMBL/GenBank/DDBJ databases">
        <title>Annotation of Allomyces macrogynus ATCC 38327.</title>
        <authorList>
            <consortium name="The Broad Institute Genome Sequencing Platform"/>
            <person name="Russ C."/>
            <person name="Cuomo C."/>
            <person name="Burger G."/>
            <person name="Gray M.W."/>
            <person name="Holland P.W.H."/>
            <person name="King N."/>
            <person name="Lang F.B.F."/>
            <person name="Roger A.J."/>
            <person name="Ruiz-Trillo I."/>
            <person name="Young S.K."/>
            <person name="Zeng Q."/>
            <person name="Gargeya S."/>
            <person name="Fitzgerald M."/>
            <person name="Haas B."/>
            <person name="Abouelleil A."/>
            <person name="Alvarado L."/>
            <person name="Arachchi H.M."/>
            <person name="Berlin A."/>
            <person name="Chapman S.B."/>
            <person name="Gearin G."/>
            <person name="Goldberg J."/>
            <person name="Griggs A."/>
            <person name="Gujja S."/>
            <person name="Hansen M."/>
            <person name="Heiman D."/>
            <person name="Howarth C."/>
            <person name="Larimer J."/>
            <person name="Lui A."/>
            <person name="MacDonald P.J.P."/>
            <person name="McCowen C."/>
            <person name="Montmayeur A."/>
            <person name="Murphy C."/>
            <person name="Neiman D."/>
            <person name="Pearson M."/>
            <person name="Priest M."/>
            <person name="Roberts A."/>
            <person name="Saif S."/>
            <person name="Shea T."/>
            <person name="Sisk P."/>
            <person name="Stolte C."/>
            <person name="Sykes S."/>
            <person name="Wortman J."/>
            <person name="Nusbaum C."/>
            <person name="Birren B."/>
        </authorList>
    </citation>
    <scope>NUCLEOTIDE SEQUENCE [LARGE SCALE GENOMIC DNA]</scope>
    <source>
        <strain evidence="6 7">ATCC 38327</strain>
    </source>
</reference>
<evidence type="ECO:0000256" key="4">
    <source>
        <dbReference type="ARBA" id="ARBA00022840"/>
    </source>
</evidence>
<sequence length="252" mass="28222">MPELSDGMHEVLVDEFQDTNAIQYDLTTMMCAKHQHLTIVGDPDQSIYAWRAADVTNLHKENYRPTQAILQAALRVISQDKKRIAKSLYTNNPMGHAVFAMGHLTSQRESEFVCKQIRGLVATGQGQFINGDFAVLVPSGYLTRALEEAFDVLAYLRLADNPHDRPSFERMIGDTSSVPGIELISRVKLAELVAVIEKLREMAAQPDTNVADIIAYLVSATKYEDYLKEKDAKEATTLWENVQELLNTAAQH</sequence>
<evidence type="ECO:0000313" key="7">
    <source>
        <dbReference type="Proteomes" id="UP000054350"/>
    </source>
</evidence>
<dbReference type="GO" id="GO:0000725">
    <property type="term" value="P:recombinational repair"/>
    <property type="evidence" value="ECO:0007669"/>
    <property type="project" value="TreeGrafter"/>
</dbReference>
<feature type="domain" description="UvrD-like helicase ATP-binding" evidence="5">
    <location>
        <begin position="7"/>
        <end position="61"/>
    </location>
</feature>
<keyword evidence="1" id="KW-0547">Nucleotide-binding</keyword>
<evidence type="ECO:0000259" key="5">
    <source>
        <dbReference type="Pfam" id="PF00580"/>
    </source>
</evidence>
<dbReference type="GO" id="GO:0005524">
    <property type="term" value="F:ATP binding"/>
    <property type="evidence" value="ECO:0007669"/>
    <property type="project" value="UniProtKB-KW"/>
</dbReference>
<dbReference type="InterPro" id="IPR000212">
    <property type="entry name" value="DNA_helicase_UvrD/REP"/>
</dbReference>
<dbReference type="EMBL" id="GG745371">
    <property type="protein sequence ID" value="KNE71274.1"/>
    <property type="molecule type" value="Genomic_DNA"/>
</dbReference>
<dbReference type="Proteomes" id="UP000054350">
    <property type="component" value="Unassembled WGS sequence"/>
</dbReference>
<dbReference type="InterPro" id="IPR014016">
    <property type="entry name" value="UvrD-like_ATP-bd"/>
</dbReference>
<dbReference type="GO" id="GO:0043138">
    <property type="term" value="F:3'-5' DNA helicase activity"/>
    <property type="evidence" value="ECO:0007669"/>
    <property type="project" value="TreeGrafter"/>
</dbReference>
<evidence type="ECO:0000256" key="1">
    <source>
        <dbReference type="ARBA" id="ARBA00022741"/>
    </source>
</evidence>
<gene>
    <name evidence="6" type="ORF">AMAG_20323</name>
</gene>
<dbReference type="Gene3D" id="3.40.50.300">
    <property type="entry name" value="P-loop containing nucleotide triphosphate hydrolases"/>
    <property type="match status" value="2"/>
</dbReference>
<keyword evidence="4" id="KW-0067">ATP-binding</keyword>
<evidence type="ECO:0000256" key="3">
    <source>
        <dbReference type="ARBA" id="ARBA00022806"/>
    </source>
</evidence>
<dbReference type="eggNOG" id="KOG2108">
    <property type="taxonomic scope" value="Eukaryota"/>
</dbReference>
<dbReference type="OrthoDB" id="1470711at2759"/>
<dbReference type="GO" id="GO:0016787">
    <property type="term" value="F:hydrolase activity"/>
    <property type="evidence" value="ECO:0007669"/>
    <property type="project" value="UniProtKB-KW"/>
</dbReference>
<dbReference type="STRING" id="578462.A0A0L0T9N3"/>
<keyword evidence="3" id="KW-0347">Helicase</keyword>
<evidence type="ECO:0000313" key="6">
    <source>
        <dbReference type="EMBL" id="KNE71274.1"/>
    </source>
</evidence>
<evidence type="ECO:0000256" key="2">
    <source>
        <dbReference type="ARBA" id="ARBA00022801"/>
    </source>
</evidence>
<organism evidence="6 7">
    <name type="scientific">Allomyces macrogynus (strain ATCC 38327)</name>
    <name type="common">Allomyces javanicus var. macrogynus</name>
    <dbReference type="NCBI Taxonomy" id="578462"/>
    <lineage>
        <taxon>Eukaryota</taxon>
        <taxon>Fungi</taxon>
        <taxon>Fungi incertae sedis</taxon>
        <taxon>Blastocladiomycota</taxon>
        <taxon>Blastocladiomycetes</taxon>
        <taxon>Blastocladiales</taxon>
        <taxon>Blastocladiaceae</taxon>
        <taxon>Allomyces</taxon>
    </lineage>
</organism>
<dbReference type="GO" id="GO:0003677">
    <property type="term" value="F:DNA binding"/>
    <property type="evidence" value="ECO:0007669"/>
    <property type="project" value="InterPro"/>
</dbReference>
<dbReference type="InterPro" id="IPR027417">
    <property type="entry name" value="P-loop_NTPase"/>
</dbReference>
<dbReference type="Gene3D" id="1.10.486.10">
    <property type="entry name" value="PCRA, domain 4"/>
    <property type="match status" value="1"/>
</dbReference>
<dbReference type="PANTHER" id="PTHR11070">
    <property type="entry name" value="UVRD / RECB / PCRA DNA HELICASE FAMILY MEMBER"/>
    <property type="match status" value="1"/>
</dbReference>
<reference evidence="7" key="2">
    <citation type="submission" date="2009-11" db="EMBL/GenBank/DDBJ databases">
        <title>The Genome Sequence of Allomyces macrogynus strain ATCC 38327.</title>
        <authorList>
            <consortium name="The Broad Institute Genome Sequencing Platform"/>
            <person name="Russ C."/>
            <person name="Cuomo C."/>
            <person name="Shea T."/>
            <person name="Young S.K."/>
            <person name="Zeng Q."/>
            <person name="Koehrsen M."/>
            <person name="Haas B."/>
            <person name="Borodovsky M."/>
            <person name="Guigo R."/>
            <person name="Alvarado L."/>
            <person name="Berlin A."/>
            <person name="Borenstein D."/>
            <person name="Chen Z."/>
            <person name="Engels R."/>
            <person name="Freedman E."/>
            <person name="Gellesch M."/>
            <person name="Goldberg J."/>
            <person name="Griggs A."/>
            <person name="Gujja S."/>
            <person name="Heiman D."/>
            <person name="Hepburn T."/>
            <person name="Howarth C."/>
            <person name="Jen D."/>
            <person name="Larson L."/>
            <person name="Lewis B."/>
            <person name="Mehta T."/>
            <person name="Park D."/>
            <person name="Pearson M."/>
            <person name="Roberts A."/>
            <person name="Saif S."/>
            <person name="Shenoy N."/>
            <person name="Sisk P."/>
            <person name="Stolte C."/>
            <person name="Sykes S."/>
            <person name="Walk T."/>
            <person name="White J."/>
            <person name="Yandava C."/>
            <person name="Burger G."/>
            <person name="Gray M.W."/>
            <person name="Holland P.W.H."/>
            <person name="King N."/>
            <person name="Lang F.B.F."/>
            <person name="Roger A.J."/>
            <person name="Ruiz-Trillo I."/>
            <person name="Lander E."/>
            <person name="Nusbaum C."/>
        </authorList>
    </citation>
    <scope>NUCLEOTIDE SEQUENCE [LARGE SCALE GENOMIC DNA]</scope>
    <source>
        <strain evidence="7">ATCC 38327</strain>
    </source>
</reference>
<keyword evidence="7" id="KW-1185">Reference proteome</keyword>
<dbReference type="SUPFAM" id="SSF52540">
    <property type="entry name" value="P-loop containing nucleoside triphosphate hydrolases"/>
    <property type="match status" value="1"/>
</dbReference>
<dbReference type="PANTHER" id="PTHR11070:SF2">
    <property type="entry name" value="ATP-DEPENDENT DNA HELICASE SRS2"/>
    <property type="match status" value="1"/>
</dbReference>
<dbReference type="AlphaFoldDB" id="A0A0L0T9N3"/>
<proteinExistence type="predicted"/>
<accession>A0A0L0T9N3</accession>
<protein>
    <recommendedName>
        <fullName evidence="5">UvrD-like helicase ATP-binding domain-containing protein</fullName>
    </recommendedName>
</protein>
<dbReference type="GO" id="GO:0005634">
    <property type="term" value="C:nucleus"/>
    <property type="evidence" value="ECO:0007669"/>
    <property type="project" value="TreeGrafter"/>
</dbReference>
<keyword evidence="2" id="KW-0378">Hydrolase</keyword>
<dbReference type="Pfam" id="PF00580">
    <property type="entry name" value="UvrD-helicase"/>
    <property type="match status" value="1"/>
</dbReference>
<dbReference type="VEuPathDB" id="FungiDB:AMAG_20323"/>